<dbReference type="RefSeq" id="WP_344520551.1">
    <property type="nucleotide sequence ID" value="NZ_BAAAUG010000034.1"/>
</dbReference>
<reference evidence="2" key="1">
    <citation type="journal article" date="2019" name="Int. J. Syst. Evol. Microbiol.">
        <title>The Global Catalogue of Microorganisms (GCM) 10K type strain sequencing project: providing services to taxonomists for standard genome sequencing and annotation.</title>
        <authorList>
            <consortium name="The Broad Institute Genomics Platform"/>
            <consortium name="The Broad Institute Genome Sequencing Center for Infectious Disease"/>
            <person name="Wu L."/>
            <person name="Ma J."/>
        </authorList>
    </citation>
    <scope>NUCLEOTIDE SEQUENCE [LARGE SCALE GENOMIC DNA]</scope>
    <source>
        <strain evidence="2">JCM 9092</strain>
    </source>
</reference>
<dbReference type="InterPro" id="IPR045756">
    <property type="entry name" value="DUF6183"/>
</dbReference>
<evidence type="ECO:0000313" key="2">
    <source>
        <dbReference type="Proteomes" id="UP001501637"/>
    </source>
</evidence>
<dbReference type="EMBL" id="BAAAUG010000034">
    <property type="protein sequence ID" value="GAA3099165.1"/>
    <property type="molecule type" value="Genomic_DNA"/>
</dbReference>
<name>A0ABP6MDS1_9ACTN</name>
<sequence>MSEDQAPLPEPAELKRIAASCPDQLRVIAAALAKGRRLPELYPLFVEPPRSADDPEVELRACVLGELVLAGVSSRGRPEFEAYAERLRELGHPLSWLPGERLDLEHRFGVRVRGAGPVKSAGQLRARFPEIPATAGGAAGGAAAGRTAQEVRDAERARDAAGAFTAGGWACEPEVRFFALPERLSDDDFGMAFLQGLPLDCLAGEMGRGGALACLTAADDVANELYSASCDGGVGGRPQHGAYARLHAWRGLYALLGVPADTPFLDTVRYAADCRWLRFMAFTRWFHHDTADVGFAVLDPSRTRVAVLAATDTDTDD</sequence>
<proteinExistence type="predicted"/>
<dbReference type="Pfam" id="PF19681">
    <property type="entry name" value="DUF6183"/>
    <property type="match status" value="1"/>
</dbReference>
<gene>
    <name evidence="1" type="ORF">GCM10010449_23090</name>
</gene>
<organism evidence="1 2">
    <name type="scientific">Streptomyces rectiviolaceus</name>
    <dbReference type="NCBI Taxonomy" id="332591"/>
    <lineage>
        <taxon>Bacteria</taxon>
        <taxon>Bacillati</taxon>
        <taxon>Actinomycetota</taxon>
        <taxon>Actinomycetes</taxon>
        <taxon>Kitasatosporales</taxon>
        <taxon>Streptomycetaceae</taxon>
        <taxon>Streptomyces</taxon>
    </lineage>
</organism>
<protein>
    <submittedName>
        <fullName evidence="1">Uncharacterized protein</fullName>
    </submittedName>
</protein>
<keyword evidence="2" id="KW-1185">Reference proteome</keyword>
<accession>A0ABP6MDS1</accession>
<comment type="caution">
    <text evidence="1">The sequence shown here is derived from an EMBL/GenBank/DDBJ whole genome shotgun (WGS) entry which is preliminary data.</text>
</comment>
<evidence type="ECO:0000313" key="1">
    <source>
        <dbReference type="EMBL" id="GAA3099165.1"/>
    </source>
</evidence>
<dbReference type="Proteomes" id="UP001501637">
    <property type="component" value="Unassembled WGS sequence"/>
</dbReference>